<dbReference type="PANTHER" id="PTHR34934">
    <property type="entry name" value="FLAVIN-DEPENDENT THYMIDYLATE SYNTHASE"/>
    <property type="match status" value="1"/>
</dbReference>
<dbReference type="PROSITE" id="PS51331">
    <property type="entry name" value="THYX"/>
    <property type="match status" value="1"/>
</dbReference>
<dbReference type="InterPro" id="IPR036098">
    <property type="entry name" value="Thymidylate_synthase_ThyX_sf"/>
</dbReference>
<dbReference type="SUPFAM" id="SSF69796">
    <property type="entry name" value="Thymidylate synthase-complementing protein Thy1"/>
    <property type="match status" value="1"/>
</dbReference>
<gene>
    <name evidence="1" type="ORF">MM415B02217_0007</name>
</gene>
<dbReference type="EMBL" id="MT142577">
    <property type="protein sequence ID" value="QJA85479.1"/>
    <property type="molecule type" value="Genomic_DNA"/>
</dbReference>
<dbReference type="Gene3D" id="3.30.1360.170">
    <property type="match status" value="1"/>
</dbReference>
<dbReference type="GO" id="GO:0050797">
    <property type="term" value="F:thymidylate synthase (FAD) activity"/>
    <property type="evidence" value="ECO:0007669"/>
    <property type="project" value="InterPro"/>
</dbReference>
<sequence>MEIIEPSVEIIDTIDEDDILTKLELCGRTAYKSEDNITKGSAIRFIRSIIKSGHGSVLEHVNITVKFICDRGVTHELVRHRIASYTQESTRYCNYSKKGMTVIRPPFWTEDSKEYGIWKWMMENCETSYNVLISKGCTPQEARSVLPNSLKTEIVTTMNVREWRHVLGLRTQPDCHPQMRQMMNLLLLEFRTKLPVLFEDVGVLNDIK</sequence>
<dbReference type="InterPro" id="IPR003669">
    <property type="entry name" value="Thymidylate_synthase_ThyX"/>
</dbReference>
<dbReference type="GO" id="GO:0050660">
    <property type="term" value="F:flavin adenine dinucleotide binding"/>
    <property type="evidence" value="ECO:0007669"/>
    <property type="project" value="InterPro"/>
</dbReference>
<evidence type="ECO:0000313" key="1">
    <source>
        <dbReference type="EMBL" id="QJA85479.1"/>
    </source>
</evidence>
<dbReference type="GO" id="GO:0070402">
    <property type="term" value="F:NADPH binding"/>
    <property type="evidence" value="ECO:0007669"/>
    <property type="project" value="TreeGrafter"/>
</dbReference>
<dbReference type="GO" id="GO:0004799">
    <property type="term" value="F:thymidylate synthase activity"/>
    <property type="evidence" value="ECO:0007669"/>
    <property type="project" value="TreeGrafter"/>
</dbReference>
<dbReference type="Pfam" id="PF02511">
    <property type="entry name" value="Thy1"/>
    <property type="match status" value="1"/>
</dbReference>
<proteinExistence type="predicted"/>
<accession>A0A6M3KTX9</accession>
<dbReference type="PANTHER" id="PTHR34934:SF1">
    <property type="entry name" value="FLAVIN-DEPENDENT THYMIDYLATE SYNTHASE"/>
    <property type="match status" value="1"/>
</dbReference>
<name>A0A6M3KTX9_9ZZZZ</name>
<reference evidence="1" key="1">
    <citation type="submission" date="2020-03" db="EMBL/GenBank/DDBJ databases">
        <title>The deep terrestrial virosphere.</title>
        <authorList>
            <person name="Holmfeldt K."/>
            <person name="Nilsson E."/>
            <person name="Simone D."/>
            <person name="Lopez-Fernandez M."/>
            <person name="Wu X."/>
            <person name="de Brujin I."/>
            <person name="Lundin D."/>
            <person name="Andersson A."/>
            <person name="Bertilsson S."/>
            <person name="Dopson M."/>
        </authorList>
    </citation>
    <scope>NUCLEOTIDE SEQUENCE</scope>
    <source>
        <strain evidence="1">MM415B02217</strain>
    </source>
</reference>
<protein>
    <submittedName>
        <fullName evidence="1">Putative thymidylate synthase</fullName>
    </submittedName>
</protein>
<dbReference type="GO" id="GO:0006231">
    <property type="term" value="P:dTMP biosynthetic process"/>
    <property type="evidence" value="ECO:0007669"/>
    <property type="project" value="InterPro"/>
</dbReference>
<dbReference type="AlphaFoldDB" id="A0A6M3KTX9"/>
<organism evidence="1">
    <name type="scientific">viral metagenome</name>
    <dbReference type="NCBI Taxonomy" id="1070528"/>
    <lineage>
        <taxon>unclassified sequences</taxon>
        <taxon>metagenomes</taxon>
        <taxon>organismal metagenomes</taxon>
    </lineage>
</organism>
<dbReference type="NCBIfam" id="TIGR02170">
    <property type="entry name" value="thyX"/>
    <property type="match status" value="1"/>
</dbReference>
<dbReference type="CDD" id="cd20175">
    <property type="entry name" value="ThyX"/>
    <property type="match status" value="1"/>
</dbReference>